<evidence type="ECO:0000256" key="5">
    <source>
        <dbReference type="SAM" id="Phobius"/>
    </source>
</evidence>
<dbReference type="PANTHER" id="PTHR22950:SF649">
    <property type="entry name" value="ACID TRANSPORTER, PUTATIVE-RELATED"/>
    <property type="match status" value="1"/>
</dbReference>
<keyword evidence="4 5" id="KW-0472">Membrane</keyword>
<feature type="transmembrane region" description="Helical" evidence="5">
    <location>
        <begin position="160"/>
        <end position="179"/>
    </location>
</feature>
<evidence type="ECO:0000256" key="3">
    <source>
        <dbReference type="ARBA" id="ARBA00022989"/>
    </source>
</evidence>
<dbReference type="EMBL" id="JAECZO010000089">
    <property type="protein sequence ID" value="KAK7196908.1"/>
    <property type="molecule type" value="Genomic_DNA"/>
</dbReference>
<feature type="domain" description="Amino acid transporter transmembrane" evidence="6">
    <location>
        <begin position="12"/>
        <end position="481"/>
    </location>
</feature>
<keyword evidence="2 5" id="KW-0812">Transmembrane</keyword>
<comment type="caution">
    <text evidence="7">The sequence shown here is derived from an EMBL/GenBank/DDBJ whole genome shotgun (WGS) entry which is preliminary data.</text>
</comment>
<gene>
    <name evidence="7" type="ORF">NESM_000632700</name>
</gene>
<evidence type="ECO:0000259" key="6">
    <source>
        <dbReference type="Pfam" id="PF01490"/>
    </source>
</evidence>
<keyword evidence="8" id="KW-1185">Reference proteome</keyword>
<dbReference type="GO" id="GO:0016020">
    <property type="term" value="C:membrane"/>
    <property type="evidence" value="ECO:0007669"/>
    <property type="project" value="UniProtKB-SubCell"/>
</dbReference>
<feature type="transmembrane region" description="Helical" evidence="5">
    <location>
        <begin position="12"/>
        <end position="33"/>
    </location>
</feature>
<organism evidence="7 8">
    <name type="scientific">Novymonas esmeraldas</name>
    <dbReference type="NCBI Taxonomy" id="1808958"/>
    <lineage>
        <taxon>Eukaryota</taxon>
        <taxon>Discoba</taxon>
        <taxon>Euglenozoa</taxon>
        <taxon>Kinetoplastea</taxon>
        <taxon>Metakinetoplastina</taxon>
        <taxon>Trypanosomatida</taxon>
        <taxon>Trypanosomatidae</taxon>
        <taxon>Novymonas</taxon>
    </lineage>
</organism>
<dbReference type="GO" id="GO:0005737">
    <property type="term" value="C:cytoplasm"/>
    <property type="evidence" value="ECO:0007669"/>
    <property type="project" value="TreeGrafter"/>
</dbReference>
<feature type="transmembrane region" description="Helical" evidence="5">
    <location>
        <begin position="135"/>
        <end position="153"/>
    </location>
</feature>
<feature type="transmembrane region" description="Helical" evidence="5">
    <location>
        <begin position="45"/>
        <end position="67"/>
    </location>
</feature>
<keyword evidence="3 5" id="KW-1133">Transmembrane helix</keyword>
<reference evidence="7 8" key="1">
    <citation type="journal article" date="2021" name="MBio">
        <title>A New Model Trypanosomatid, Novymonas esmeraldas: Genomic Perception of Its 'Candidatus Pandoraea novymonadis' Endosymbiont.</title>
        <authorList>
            <person name="Zakharova A."/>
            <person name="Saura A."/>
            <person name="Butenko A."/>
            <person name="Podesvova L."/>
            <person name="Warmusova S."/>
            <person name="Kostygov A.Y."/>
            <person name="Nenarokova A."/>
            <person name="Lukes J."/>
            <person name="Opperdoes F.R."/>
            <person name="Yurchenko V."/>
        </authorList>
    </citation>
    <scope>NUCLEOTIDE SEQUENCE [LARGE SCALE GENOMIC DNA]</scope>
    <source>
        <strain evidence="7 8">E262AT.01</strain>
    </source>
</reference>
<feature type="transmembrane region" description="Helical" evidence="5">
    <location>
        <begin position="285"/>
        <end position="306"/>
    </location>
</feature>
<evidence type="ECO:0000256" key="1">
    <source>
        <dbReference type="ARBA" id="ARBA00004141"/>
    </source>
</evidence>
<sequence length="488" mass="53111">MFACADLRVSSGSVLGAALSLAVTTMGAGILTLPSAYADAGVVPSTLVLAGVAALTVYSIDFIVLGVDKLGRNSYEELTRELLGKRAEELVRWMLIIYNTGAAISYLVVIEDLIAPMQPLVTSYLPVLTTPKHTLLSFWAVVILPLSCIPTLGALHVSSFLAISATTLICIMIVFRYFVPGPTEPSAITAAAIANDTVSIGWWWGVHPTLAMPIIMFSFDCQSLVFQIYASLDDMRRSVMMKVSVVSLIVTGVIHAAVGLFGYLTNPVDVRDNIISNYDPNVDKLFKVGYILYAVPIIVAFVIILFPIRDSIFILWYGYSAASVATHVPRSRDFTRLVHQEEALELMAMAENAHNPSSSLGKAHNKCNYGSAEVELQHVVEAKKHHNEVERIPLRDHLIVSITLSSVCVTVALLVPSIVSVVALLGGLCSSTLCFMVPGLYRWQMHYKNIARCQTFWEWALMVFMVVFGAISAVVGTAVSVKGTFFGL</sequence>
<dbReference type="AlphaFoldDB" id="A0AAW0EVW8"/>
<name>A0AAW0EVW8_9TRYP</name>
<feature type="transmembrane region" description="Helical" evidence="5">
    <location>
        <begin position="461"/>
        <end position="481"/>
    </location>
</feature>
<proteinExistence type="predicted"/>
<protein>
    <submittedName>
        <fullName evidence="7">Amino acid permease-like protein</fullName>
    </submittedName>
</protein>
<feature type="transmembrane region" description="Helical" evidence="5">
    <location>
        <begin position="421"/>
        <end position="441"/>
    </location>
</feature>
<dbReference type="PANTHER" id="PTHR22950">
    <property type="entry name" value="AMINO ACID TRANSPORTER"/>
    <property type="match status" value="1"/>
</dbReference>
<feature type="transmembrane region" description="Helical" evidence="5">
    <location>
        <begin position="90"/>
        <end position="115"/>
    </location>
</feature>
<accession>A0AAW0EVW8</accession>
<dbReference type="Proteomes" id="UP001430356">
    <property type="component" value="Unassembled WGS sequence"/>
</dbReference>
<feature type="transmembrane region" description="Helical" evidence="5">
    <location>
        <begin position="244"/>
        <end position="265"/>
    </location>
</feature>
<dbReference type="Pfam" id="PF01490">
    <property type="entry name" value="Aa_trans"/>
    <property type="match status" value="1"/>
</dbReference>
<evidence type="ECO:0000256" key="4">
    <source>
        <dbReference type="ARBA" id="ARBA00023136"/>
    </source>
</evidence>
<comment type="subcellular location">
    <subcellularLocation>
        <location evidence="1">Membrane</location>
        <topology evidence="1">Multi-pass membrane protein</topology>
    </subcellularLocation>
</comment>
<evidence type="ECO:0000313" key="8">
    <source>
        <dbReference type="Proteomes" id="UP001430356"/>
    </source>
</evidence>
<evidence type="ECO:0000313" key="7">
    <source>
        <dbReference type="EMBL" id="KAK7196908.1"/>
    </source>
</evidence>
<dbReference type="InterPro" id="IPR013057">
    <property type="entry name" value="AA_transpt_TM"/>
</dbReference>
<feature type="transmembrane region" description="Helical" evidence="5">
    <location>
        <begin position="398"/>
        <end position="415"/>
    </location>
</feature>
<evidence type="ECO:0000256" key="2">
    <source>
        <dbReference type="ARBA" id="ARBA00022692"/>
    </source>
</evidence>
<dbReference type="GO" id="GO:0015179">
    <property type="term" value="F:L-amino acid transmembrane transporter activity"/>
    <property type="evidence" value="ECO:0007669"/>
    <property type="project" value="TreeGrafter"/>
</dbReference>